<comment type="caution">
    <text evidence="2">The sequence shown here is derived from an EMBL/GenBank/DDBJ whole genome shotgun (WGS) entry which is preliminary data.</text>
</comment>
<reference evidence="2 3" key="1">
    <citation type="submission" date="2018-11" db="EMBL/GenBank/DDBJ databases">
        <authorList>
            <person name="Zhou Z."/>
            <person name="Wang G."/>
        </authorList>
    </citation>
    <scope>NUCLEOTIDE SEQUENCE [LARGE SCALE GENOMIC DNA]</scope>
    <source>
        <strain evidence="2 3">KCTC52004</strain>
    </source>
</reference>
<feature type="transmembrane region" description="Helical" evidence="1">
    <location>
        <begin position="39"/>
        <end position="61"/>
    </location>
</feature>
<organism evidence="2 3">
    <name type="scientific">Larkinella rosea</name>
    <dbReference type="NCBI Taxonomy" id="2025312"/>
    <lineage>
        <taxon>Bacteria</taxon>
        <taxon>Pseudomonadati</taxon>
        <taxon>Bacteroidota</taxon>
        <taxon>Cytophagia</taxon>
        <taxon>Cytophagales</taxon>
        <taxon>Spirosomataceae</taxon>
        <taxon>Larkinella</taxon>
    </lineage>
</organism>
<evidence type="ECO:0000313" key="3">
    <source>
        <dbReference type="Proteomes" id="UP000271925"/>
    </source>
</evidence>
<keyword evidence="1" id="KW-1133">Transmembrane helix</keyword>
<accession>A0A3P1BTN9</accession>
<feature type="transmembrane region" description="Helical" evidence="1">
    <location>
        <begin position="67"/>
        <end position="84"/>
    </location>
</feature>
<feature type="transmembrane region" description="Helical" evidence="1">
    <location>
        <begin position="6"/>
        <end position="27"/>
    </location>
</feature>
<feature type="transmembrane region" description="Helical" evidence="1">
    <location>
        <begin position="140"/>
        <end position="159"/>
    </location>
</feature>
<gene>
    <name evidence="2" type="ORF">EHT25_12205</name>
</gene>
<sequence>MNRTVSYLLGPELAWVLMLVITGFLVSRSEPISDAEKEQILTLGWFLPIIAVLLSFVPLFWSPGSQWWWLLRIGFVGIAGVFYMSGQICGAVDFHDSRNSGVGSAYMLFIMLGFLFLFGGAFIAAFFFLTKWNFIPVLKWGLIIIGGFSAFMGLVFWIASFGKNAAS</sequence>
<dbReference type="AlphaFoldDB" id="A0A3P1BTN9"/>
<dbReference type="RefSeq" id="WP_124874833.1">
    <property type="nucleotide sequence ID" value="NZ_RQJO01000008.1"/>
</dbReference>
<keyword evidence="1" id="KW-0472">Membrane</keyword>
<evidence type="ECO:0000313" key="2">
    <source>
        <dbReference type="EMBL" id="RRB04273.1"/>
    </source>
</evidence>
<proteinExistence type="predicted"/>
<dbReference type="Proteomes" id="UP000271925">
    <property type="component" value="Unassembled WGS sequence"/>
</dbReference>
<evidence type="ECO:0000256" key="1">
    <source>
        <dbReference type="SAM" id="Phobius"/>
    </source>
</evidence>
<dbReference type="OrthoDB" id="957910at2"/>
<keyword evidence="1" id="KW-0812">Transmembrane</keyword>
<feature type="transmembrane region" description="Helical" evidence="1">
    <location>
        <begin position="105"/>
        <end position="128"/>
    </location>
</feature>
<keyword evidence="3" id="KW-1185">Reference proteome</keyword>
<dbReference type="EMBL" id="RQJO01000008">
    <property type="protein sequence ID" value="RRB04273.1"/>
    <property type="molecule type" value="Genomic_DNA"/>
</dbReference>
<name>A0A3P1BTN9_9BACT</name>
<protein>
    <submittedName>
        <fullName evidence="2">Uncharacterized protein</fullName>
    </submittedName>
</protein>